<evidence type="ECO:0000256" key="1">
    <source>
        <dbReference type="ARBA" id="ARBA00004442"/>
    </source>
</evidence>
<evidence type="ECO:0000256" key="2">
    <source>
        <dbReference type="ARBA" id="ARBA00023136"/>
    </source>
</evidence>
<protein>
    <submittedName>
        <fullName evidence="9">Outer membrane protein F</fullName>
    </submittedName>
</protein>
<name>A0A1J1LQN5_9CYAN</name>
<dbReference type="Proteomes" id="UP000184315">
    <property type="component" value="Unassembled WGS sequence"/>
</dbReference>
<organism evidence="9 10">
    <name type="scientific">Planktothrix tepida PCC 9214</name>
    <dbReference type="NCBI Taxonomy" id="671072"/>
    <lineage>
        <taxon>Bacteria</taxon>
        <taxon>Bacillati</taxon>
        <taxon>Cyanobacteriota</taxon>
        <taxon>Cyanophyceae</taxon>
        <taxon>Oscillatoriophycideae</taxon>
        <taxon>Oscillatoriales</taxon>
        <taxon>Microcoleaceae</taxon>
        <taxon>Planktothrix</taxon>
    </lineage>
</organism>
<dbReference type="InterPro" id="IPR050330">
    <property type="entry name" value="Bact_OuterMem_StrucFunc"/>
</dbReference>
<keyword evidence="10" id="KW-1185">Reference proteome</keyword>
<evidence type="ECO:0000256" key="7">
    <source>
        <dbReference type="SAM" id="Phobius"/>
    </source>
</evidence>
<dbReference type="SUPFAM" id="SSF103088">
    <property type="entry name" value="OmpA-like"/>
    <property type="match status" value="1"/>
</dbReference>
<keyword evidence="5" id="KW-0175">Coiled coil</keyword>
<dbReference type="PROSITE" id="PS51123">
    <property type="entry name" value="OMPA_2"/>
    <property type="match status" value="1"/>
</dbReference>
<evidence type="ECO:0000256" key="5">
    <source>
        <dbReference type="SAM" id="Coils"/>
    </source>
</evidence>
<feature type="compositionally biased region" description="Pro residues" evidence="6">
    <location>
        <begin position="84"/>
        <end position="97"/>
    </location>
</feature>
<dbReference type="GO" id="GO:0009279">
    <property type="term" value="C:cell outer membrane"/>
    <property type="evidence" value="ECO:0007669"/>
    <property type="project" value="UniProtKB-SubCell"/>
</dbReference>
<evidence type="ECO:0000313" key="9">
    <source>
        <dbReference type="EMBL" id="CUR34843.1"/>
    </source>
</evidence>
<dbReference type="OrthoDB" id="571892at2"/>
<feature type="compositionally biased region" description="Polar residues" evidence="6">
    <location>
        <begin position="159"/>
        <end position="188"/>
    </location>
</feature>
<keyword evidence="7" id="KW-1133">Transmembrane helix</keyword>
<feature type="region of interest" description="Disordered" evidence="6">
    <location>
        <begin position="78"/>
        <end position="106"/>
    </location>
</feature>
<reference evidence="10" key="1">
    <citation type="submission" date="2015-10" db="EMBL/GenBank/DDBJ databases">
        <authorList>
            <person name="Regsiter A."/>
            <person name="william w."/>
        </authorList>
    </citation>
    <scope>NUCLEOTIDE SEQUENCE [LARGE SCALE GENOMIC DNA]</scope>
</reference>
<evidence type="ECO:0000256" key="6">
    <source>
        <dbReference type="SAM" id="MobiDB-lite"/>
    </source>
</evidence>
<feature type="region of interest" description="Disordered" evidence="6">
    <location>
        <begin position="157"/>
        <end position="188"/>
    </location>
</feature>
<dbReference type="EMBL" id="CZDF01000172">
    <property type="protein sequence ID" value="CUR34843.1"/>
    <property type="molecule type" value="Genomic_DNA"/>
</dbReference>
<evidence type="ECO:0000259" key="8">
    <source>
        <dbReference type="PROSITE" id="PS51123"/>
    </source>
</evidence>
<dbReference type="InterPro" id="IPR006664">
    <property type="entry name" value="OMP_bac"/>
</dbReference>
<evidence type="ECO:0000256" key="3">
    <source>
        <dbReference type="ARBA" id="ARBA00023237"/>
    </source>
</evidence>
<sequence length="302" mass="32848">MTKSAKPQIQPPPPPVPRRFNGLLFVGTMVFNLLLLTVGSVLAWFVGMAIAQVYPNSRSEVPLTEQLLEKTQNWGTGGMIPTPVVSPSPASPQPIPTPSQTLTDPQRQQLRLQLQQLQGQLNTLMGKTAALETQLGSSRPTEPLEERLQILEQQLGAATPTSGSGNKKPTQPSRPAISTTPERRQNSNTLIVTFPSDVLFDVGSTILRPGANVILDTIITDIKTYKGAAVRVIGHTDNQGNPQQNLDVSFSRAEAVMKYLSEAAGTDYHWSAIGYGSNRPTVNNNSENNRQLNRRIEVAITP</sequence>
<gene>
    <name evidence="9" type="ORF">PL9214650282</name>
</gene>
<dbReference type="PANTHER" id="PTHR30329:SF21">
    <property type="entry name" value="LIPOPROTEIN YIAD-RELATED"/>
    <property type="match status" value="1"/>
</dbReference>
<accession>A0A1J1LQN5</accession>
<comment type="subcellular location">
    <subcellularLocation>
        <location evidence="1">Cell outer membrane</location>
    </subcellularLocation>
</comment>
<dbReference type="AlphaFoldDB" id="A0A1J1LQN5"/>
<keyword evidence="3" id="KW-0998">Cell outer membrane</keyword>
<keyword evidence="2 4" id="KW-0472">Membrane</keyword>
<feature type="domain" description="OmpA-like" evidence="8">
    <location>
        <begin position="187"/>
        <end position="302"/>
    </location>
</feature>
<dbReference type="CDD" id="cd07185">
    <property type="entry name" value="OmpA_C-like"/>
    <property type="match status" value="1"/>
</dbReference>
<dbReference type="Pfam" id="PF00691">
    <property type="entry name" value="OmpA"/>
    <property type="match status" value="1"/>
</dbReference>
<dbReference type="PANTHER" id="PTHR30329">
    <property type="entry name" value="STATOR ELEMENT OF FLAGELLAR MOTOR COMPLEX"/>
    <property type="match status" value="1"/>
</dbReference>
<dbReference type="STRING" id="671072.PL9214650282"/>
<dbReference type="InterPro" id="IPR036737">
    <property type="entry name" value="OmpA-like_sf"/>
</dbReference>
<evidence type="ECO:0000313" key="10">
    <source>
        <dbReference type="Proteomes" id="UP000184315"/>
    </source>
</evidence>
<proteinExistence type="predicted"/>
<dbReference type="Gene3D" id="3.30.1330.60">
    <property type="entry name" value="OmpA-like domain"/>
    <property type="match status" value="1"/>
</dbReference>
<feature type="transmembrane region" description="Helical" evidence="7">
    <location>
        <begin position="20"/>
        <end position="46"/>
    </location>
</feature>
<feature type="coiled-coil region" evidence="5">
    <location>
        <begin position="107"/>
        <end position="134"/>
    </location>
</feature>
<evidence type="ECO:0000256" key="4">
    <source>
        <dbReference type="PROSITE-ProRule" id="PRU00473"/>
    </source>
</evidence>
<dbReference type="RefSeq" id="WP_072721636.1">
    <property type="nucleotide sequence ID" value="NZ_LN889813.1"/>
</dbReference>
<keyword evidence="7" id="KW-0812">Transmembrane</keyword>
<dbReference type="PRINTS" id="PR01021">
    <property type="entry name" value="OMPADOMAIN"/>
</dbReference>
<dbReference type="InterPro" id="IPR006665">
    <property type="entry name" value="OmpA-like"/>
</dbReference>